<dbReference type="STRING" id="64091.VNG_0857C"/>
<dbReference type="Gene3D" id="3.40.50.150">
    <property type="entry name" value="Vaccinia Virus protein VP39"/>
    <property type="match status" value="1"/>
</dbReference>
<dbReference type="Proteomes" id="UP000000554">
    <property type="component" value="Chromosome"/>
</dbReference>
<dbReference type="EMBL" id="AE004437">
    <property type="protein sequence ID" value="AAG19303.1"/>
    <property type="molecule type" value="Genomic_DNA"/>
</dbReference>
<sequence length="89" mass="9472">MNPPFGAQDGAEHADRAFLAAASEVAAVSYSVHNAGSKAFVESFAGDRGGTVTHAFAAEFAVPAQFSFHTQDRAVLDVELFRVDWGRQS</sequence>
<evidence type="ECO:0000313" key="1">
    <source>
        <dbReference type="EMBL" id="AAG19303.1"/>
    </source>
</evidence>
<protein>
    <submittedName>
        <fullName evidence="1">Uncharacterized protein</fullName>
    </submittedName>
</protein>
<reference evidence="1 2" key="1">
    <citation type="journal article" date="2000" name="Proc. Natl. Acad. Sci. U.S.A.">
        <title>Genome sequence of Halobacterium species NRC-1.</title>
        <authorList>
            <person name="Ng W.V."/>
            <person name="Kennedy S.P."/>
            <person name="Mahairas G.G."/>
            <person name="Berquist B."/>
            <person name="Pan M."/>
            <person name="Shukla H.D."/>
            <person name="Lasky S.R."/>
            <person name="Baliga N.S."/>
            <person name="Thorsson V."/>
            <person name="Sbrogna J."/>
            <person name="Swartzell S."/>
            <person name="Weir D."/>
            <person name="Hall J."/>
            <person name="Dahl T.A."/>
            <person name="Welti R."/>
            <person name="Goo Y.A."/>
            <person name="Leithauser B."/>
            <person name="Keller K."/>
            <person name="Cruz R."/>
            <person name="Danson M.J."/>
            <person name="Hough D.W."/>
            <person name="Maddocks D.G."/>
            <person name="Jablonski P.E."/>
            <person name="Krebs M.P."/>
            <person name="Angevine C.M."/>
            <person name="Dale H."/>
            <person name="Isenbarger T.A."/>
            <person name="Peck R.F."/>
            <person name="Pohlschroder M."/>
            <person name="Spudich J.L."/>
            <person name="Jung K.W."/>
            <person name="Alam M."/>
            <person name="Freitas T."/>
            <person name="Hou S."/>
            <person name="Daniels C.J."/>
            <person name="Dennis P.P."/>
            <person name="Omer A.D."/>
            <person name="Ebhardt H."/>
            <person name="Lowe T.M."/>
            <person name="Liang P."/>
            <person name="Riley M."/>
            <person name="Hood L."/>
            <person name="DasSarma S."/>
        </authorList>
    </citation>
    <scope>NUCLEOTIDE SEQUENCE [LARGE SCALE GENOMIC DNA]</scope>
    <source>
        <strain evidence="2">ATCC 700922 / JCM 11081 / NRC-1</strain>
    </source>
</reference>
<dbReference type="PIR" id="C84242">
    <property type="entry name" value="C84242"/>
</dbReference>
<evidence type="ECO:0000313" key="2">
    <source>
        <dbReference type="Proteomes" id="UP000000554"/>
    </source>
</evidence>
<name>Q9HR55_HALSA</name>
<dbReference type="InParanoid" id="Q9HR55"/>
<dbReference type="InterPro" id="IPR029063">
    <property type="entry name" value="SAM-dependent_MTases_sf"/>
</dbReference>
<dbReference type="HOGENOM" id="CLU_2447593_0_0_2"/>
<dbReference type="PATRIC" id="fig|64091.14.peg.655"/>
<gene>
    <name evidence="1" type="ordered locus">VNG_0857C</name>
</gene>
<proteinExistence type="predicted"/>
<organism evidence="1 2">
    <name type="scientific">Halobacterium salinarum (strain ATCC 700922 / JCM 11081 / NRC-1)</name>
    <name type="common">Halobacterium halobium</name>
    <dbReference type="NCBI Taxonomy" id="64091"/>
    <lineage>
        <taxon>Archaea</taxon>
        <taxon>Methanobacteriati</taxon>
        <taxon>Methanobacteriota</taxon>
        <taxon>Stenosarchaea group</taxon>
        <taxon>Halobacteria</taxon>
        <taxon>Halobacteriales</taxon>
        <taxon>Halobacteriaceae</taxon>
        <taxon>Halobacterium</taxon>
        <taxon>Halobacterium salinarum NRC-34001</taxon>
    </lineage>
</organism>
<dbReference type="PaxDb" id="64091-VNG_0857C"/>
<accession>Q9HR55</accession>
<dbReference type="KEGG" id="hal:VNG_0857C"/>
<dbReference type="AlphaFoldDB" id="Q9HR55"/>
<keyword evidence="2" id="KW-1185">Reference proteome</keyword>